<feature type="signal peptide" evidence="2">
    <location>
        <begin position="1"/>
        <end position="20"/>
    </location>
</feature>
<reference evidence="3" key="1">
    <citation type="submission" date="2006-06" db="EMBL/GenBank/DDBJ databases">
        <title>Complete sequence of chromosome of Chelativorans sp. BNC1.</title>
        <authorList>
            <consortium name="US DOE Joint Genome Institute"/>
            <person name="Copeland A."/>
            <person name="Lucas S."/>
            <person name="Lapidus A."/>
            <person name="Barry K."/>
            <person name="Detter J.C."/>
            <person name="Glavina del Rio T."/>
            <person name="Hammon N."/>
            <person name="Israni S."/>
            <person name="Dalin E."/>
            <person name="Tice H."/>
            <person name="Pitluck S."/>
            <person name="Chertkov O."/>
            <person name="Brettin T."/>
            <person name="Bruce D."/>
            <person name="Han C."/>
            <person name="Tapia R."/>
            <person name="Gilna P."/>
            <person name="Schmutz J."/>
            <person name="Larimer F."/>
            <person name="Land M."/>
            <person name="Hauser L."/>
            <person name="Kyrpides N."/>
            <person name="Mikhailova N."/>
            <person name="Richardson P."/>
        </authorList>
    </citation>
    <scope>NUCLEOTIDE SEQUENCE</scope>
    <source>
        <strain evidence="3">BNC1</strain>
    </source>
</reference>
<evidence type="ECO:0000256" key="1">
    <source>
        <dbReference type="SAM" id="MobiDB-lite"/>
    </source>
</evidence>
<dbReference type="EMBL" id="CP000390">
    <property type="protein sequence ID" value="ABG62631.1"/>
    <property type="molecule type" value="Genomic_DNA"/>
</dbReference>
<dbReference type="AlphaFoldDB" id="Q11IZ4"/>
<dbReference type="eggNOG" id="COG4733">
    <property type="taxonomic scope" value="Bacteria"/>
</dbReference>
<dbReference type="OrthoDB" id="7822067at2"/>
<dbReference type="KEGG" id="mes:Meso_1235"/>
<organism evidence="3">
    <name type="scientific">Chelativorans sp. (strain BNC1)</name>
    <dbReference type="NCBI Taxonomy" id="266779"/>
    <lineage>
        <taxon>Bacteria</taxon>
        <taxon>Pseudomonadati</taxon>
        <taxon>Pseudomonadota</taxon>
        <taxon>Alphaproteobacteria</taxon>
        <taxon>Hyphomicrobiales</taxon>
        <taxon>Phyllobacteriaceae</taxon>
        <taxon>Chelativorans</taxon>
    </lineage>
</organism>
<protein>
    <recommendedName>
        <fullName evidence="4">Tip attachment protein J domain-containing protein</fullName>
    </recommendedName>
</protein>
<feature type="chain" id="PRO_5004180115" description="Tip attachment protein J domain-containing protein" evidence="2">
    <location>
        <begin position="21"/>
        <end position="716"/>
    </location>
</feature>
<evidence type="ECO:0000313" key="3">
    <source>
        <dbReference type="EMBL" id="ABG62631.1"/>
    </source>
</evidence>
<dbReference type="STRING" id="266779.Meso_1235"/>
<name>Q11IZ4_CHESB</name>
<feature type="region of interest" description="Disordered" evidence="1">
    <location>
        <begin position="69"/>
        <end position="88"/>
    </location>
</feature>
<proteinExistence type="predicted"/>
<evidence type="ECO:0008006" key="4">
    <source>
        <dbReference type="Google" id="ProtNLM"/>
    </source>
</evidence>
<gene>
    <name evidence="3" type="ordered locus">Meso_1235</name>
</gene>
<accession>Q11IZ4</accession>
<feature type="compositionally biased region" description="Basic and acidic residues" evidence="1">
    <location>
        <begin position="70"/>
        <end position="79"/>
    </location>
</feature>
<dbReference type="HOGENOM" id="CLU_385753_0_0_5"/>
<keyword evidence="2" id="KW-0732">Signal</keyword>
<sequence precursor="true">MHYKKIFLSGASLLAMTAHASADPIFTPLTFLLFSAAPVWIAPGAIYAGLQLAAVGALAAVQSALAPSRPRVDPQDIKNTRTGTEGPGRYATGRVRLAGRIGFGNTTGYDIYRLIFHCFGPIDAIEEYYYDGRSITVESDGTVSSPPWAKPNGSNMFVQSKMGTGGETVWPQLKAGFPALVDDDFRNRGIGQTLLHVRNPGTASERFQTLLQGGIKELEVQARVGKFFDPRDGQTRWTLNGVLQCLHWYRLLPDMRDDLIDFNSIAALADDADQMVPTLTGTAPRCTISGGWEGNLTTDVVLDMLESAGLEWRRPPAKLHTFKFTEDDPVSELTLLDRHIIDREFAPEEAAKRPNVCRVSYYSHERQGDLAEIDLTNASWARVQSDISKYGEKEKHYKLPFCDNASQAQRIARRLFWMDRAQKGLVRTTFAGRAAWGLRTITVEVPDVGEGGESAFVKCRVVAPMRMLDSEGVCEIPVAIIPDELKVPWNPAVDEMPAPPVLPELQYETDIPTPAPPNQATVVQYPNGTWETRIRFTGGDAGTAEANYRYYPDENPTQWAAMTEYQAGSTYYAYVGTNTNGLKAEFRVRLVDGDDVGYFSDPLIVDPMSVSNTATGAPSVTTSEEIGDPIVVATWDITVPELRAVKVVVEEETGFGGSEWTVIATLDDIRPGITRQVHKDYNRSGGGSTVNWRVASYTSNGTRGAYATGSFNIPGN</sequence>
<evidence type="ECO:0000256" key="2">
    <source>
        <dbReference type="SAM" id="SignalP"/>
    </source>
</evidence>